<gene>
    <name evidence="3" type="ORF">DILT_LOCUS568</name>
</gene>
<feature type="transmembrane region" description="Helical" evidence="2">
    <location>
        <begin position="58"/>
        <end position="80"/>
    </location>
</feature>
<name>A0A3P6QRH7_DIBLA</name>
<keyword evidence="2" id="KW-0812">Transmembrane</keyword>
<proteinExistence type="predicted"/>
<reference evidence="3 4" key="1">
    <citation type="submission" date="2018-11" db="EMBL/GenBank/DDBJ databases">
        <authorList>
            <consortium name="Pathogen Informatics"/>
        </authorList>
    </citation>
    <scope>NUCLEOTIDE SEQUENCE [LARGE SCALE GENOMIC DNA]</scope>
</reference>
<organism evidence="3 4">
    <name type="scientific">Dibothriocephalus latus</name>
    <name type="common">Fish tapeworm</name>
    <name type="synonym">Diphyllobothrium latum</name>
    <dbReference type="NCBI Taxonomy" id="60516"/>
    <lineage>
        <taxon>Eukaryota</taxon>
        <taxon>Metazoa</taxon>
        <taxon>Spiralia</taxon>
        <taxon>Lophotrochozoa</taxon>
        <taxon>Platyhelminthes</taxon>
        <taxon>Cestoda</taxon>
        <taxon>Eucestoda</taxon>
        <taxon>Diphyllobothriidea</taxon>
        <taxon>Diphyllobothriidae</taxon>
        <taxon>Dibothriocephalus</taxon>
    </lineage>
</organism>
<evidence type="ECO:0000256" key="1">
    <source>
        <dbReference type="SAM" id="MobiDB-lite"/>
    </source>
</evidence>
<evidence type="ECO:0000313" key="3">
    <source>
        <dbReference type="EMBL" id="VDK34251.1"/>
    </source>
</evidence>
<dbReference type="EMBL" id="UYRU01002496">
    <property type="protein sequence ID" value="VDK34251.1"/>
    <property type="molecule type" value="Genomic_DNA"/>
</dbReference>
<keyword evidence="2" id="KW-0472">Membrane</keyword>
<dbReference type="Proteomes" id="UP000281553">
    <property type="component" value="Unassembled WGS sequence"/>
</dbReference>
<evidence type="ECO:0000313" key="4">
    <source>
        <dbReference type="Proteomes" id="UP000281553"/>
    </source>
</evidence>
<protein>
    <submittedName>
        <fullName evidence="3">Uncharacterized protein</fullName>
    </submittedName>
</protein>
<feature type="transmembrane region" description="Helical" evidence="2">
    <location>
        <begin position="5"/>
        <end position="24"/>
    </location>
</feature>
<evidence type="ECO:0000256" key="2">
    <source>
        <dbReference type="SAM" id="Phobius"/>
    </source>
</evidence>
<sequence length="168" mass="17703">MRRDAAGVITISMFFVSCLLIFLLENKGKLEELPACTINNSPTGSAHPAVDTSVSVKLATSMTVLFGLLLLSGISAALTASRHIITSAQPPVRDPNREEVNAPPRYAQPGTDNCHPVVEGSAQVPGKLINYASAAGGRNLNHDYPGLPEAGKSFDLIGVKSVSLCTEF</sequence>
<dbReference type="PROSITE" id="PS51257">
    <property type="entry name" value="PROKAR_LIPOPROTEIN"/>
    <property type="match status" value="1"/>
</dbReference>
<accession>A0A3P6QRH7</accession>
<dbReference type="AlphaFoldDB" id="A0A3P6QRH7"/>
<keyword evidence="2" id="KW-1133">Transmembrane helix</keyword>
<feature type="region of interest" description="Disordered" evidence="1">
    <location>
        <begin position="89"/>
        <end position="113"/>
    </location>
</feature>
<keyword evidence="4" id="KW-1185">Reference proteome</keyword>